<dbReference type="Pfam" id="PF13715">
    <property type="entry name" value="CarbopepD_reg_2"/>
    <property type="match status" value="1"/>
</dbReference>
<keyword evidence="1" id="KW-0378">Hydrolase</keyword>
<dbReference type="EMBL" id="CP031188">
    <property type="protein sequence ID" value="AXG73319.1"/>
    <property type="molecule type" value="Genomic_DNA"/>
</dbReference>
<dbReference type="OrthoDB" id="983143at2"/>
<dbReference type="KEGG" id="fat:DVK85_03370"/>
<reference evidence="1 2" key="1">
    <citation type="submission" date="2018-07" db="EMBL/GenBank/DDBJ databases">
        <title>Complete genome sequence of Flavobacterium arcticum type strain SM1502T.</title>
        <authorList>
            <person name="Li Y."/>
            <person name="Li D.-D."/>
        </authorList>
    </citation>
    <scope>NUCLEOTIDE SEQUENCE [LARGE SCALE GENOMIC DNA]</scope>
    <source>
        <strain evidence="1 2">SM1502</strain>
    </source>
</reference>
<dbReference type="SUPFAM" id="SSF49464">
    <property type="entry name" value="Carboxypeptidase regulatory domain-like"/>
    <property type="match status" value="1"/>
</dbReference>
<proteinExistence type="predicted"/>
<dbReference type="RefSeq" id="WP_114677080.1">
    <property type="nucleotide sequence ID" value="NZ_CP031188.1"/>
</dbReference>
<keyword evidence="2" id="KW-1185">Reference proteome</keyword>
<keyword evidence="1" id="KW-0645">Protease</keyword>
<accession>A0A345H9Q9</accession>
<dbReference type="Proteomes" id="UP000253951">
    <property type="component" value="Chromosome"/>
</dbReference>
<organism evidence="1 2">
    <name type="scientific">Flavobacterium arcticum</name>
    <dbReference type="NCBI Taxonomy" id="1784713"/>
    <lineage>
        <taxon>Bacteria</taxon>
        <taxon>Pseudomonadati</taxon>
        <taxon>Bacteroidota</taxon>
        <taxon>Flavobacteriia</taxon>
        <taxon>Flavobacteriales</taxon>
        <taxon>Flavobacteriaceae</taxon>
        <taxon>Flavobacterium</taxon>
    </lineage>
</organism>
<dbReference type="InterPro" id="IPR043741">
    <property type="entry name" value="DUF5686"/>
</dbReference>
<gene>
    <name evidence="1" type="ORF">DVK85_03370</name>
</gene>
<evidence type="ECO:0000313" key="1">
    <source>
        <dbReference type="EMBL" id="AXG73319.1"/>
    </source>
</evidence>
<name>A0A345H9Q9_9FLAO</name>
<dbReference type="Pfam" id="PF18939">
    <property type="entry name" value="DUF5686"/>
    <property type="match status" value="1"/>
</dbReference>
<dbReference type="GO" id="GO:0004180">
    <property type="term" value="F:carboxypeptidase activity"/>
    <property type="evidence" value="ECO:0007669"/>
    <property type="project" value="UniProtKB-KW"/>
</dbReference>
<protein>
    <submittedName>
        <fullName evidence="1">Carboxypeptidase-like regulatory domain-containing protein</fullName>
    </submittedName>
</protein>
<keyword evidence="1" id="KW-0121">Carboxypeptidase</keyword>
<evidence type="ECO:0000313" key="2">
    <source>
        <dbReference type="Proteomes" id="UP000253951"/>
    </source>
</evidence>
<dbReference type="InterPro" id="IPR008969">
    <property type="entry name" value="CarboxyPept-like_regulatory"/>
</dbReference>
<dbReference type="Gene3D" id="2.60.40.1120">
    <property type="entry name" value="Carboxypeptidase-like, regulatory domain"/>
    <property type="match status" value="1"/>
</dbReference>
<dbReference type="AlphaFoldDB" id="A0A345H9Q9"/>
<sequence length="831" mass="96237">MKRELLLLGFLLLLANTIFAQIKVSGVVLDKTNEPIPYANVYFKASSEGVITDENGKFYLESQNNHSIIVVSFVGFATEEIPLEKAVTYNMKVVLNDSQELKEVVLYSGKTSKKNNPALDILRKIWERRRKNGLKMFDQYQYDKYEKVEFDMNTIDSAFMASKIFRGMEFIFKHVDTSSVTGKTYLPIFINESLSEVYGDNTTNSEKEIQQANKNSGFSDNQQIIAFVKDLYADYDIYNNYLKFFDKDFVSPLSRTGINVYNYVLHDSTYIEDKWCYNIVFYPRRKNELTFKGNFWVNDTTFAIKKISMAASKGANINWVKDIYIEQEFDVLNDSVFLLKRDHMMSDFALRKKEESKGVYGKRTTLFRDYEFDIEKPKDFYAKEVNYYNDSVHKRSEEYWAYNRFESLNKDEKAVYKMLDTLKTVPKFKRMYTLVATLGSGYYQMGNFDYGPIFSSFGYNDVEGLRLRTGGRTYFGQNDPWRIEGYTAYGFKDDQFKYGVSGKWMVDKKKRIILAGGTRRDVEQIGVSLTGSTDVLGRSFASSALFASGDNSKLTSVNFSNFSVEIEPLKNVVFRANTSYRTLKSASYDTFRLDYFIDPNDPSKGTKGYVEQLEYGLLIDYTPGRRTIGYGVERSDVDSDDYTRLYLNFSHGIDGVTSNDFNYRKLQFYYRQPILVGGFGRFFTTLEAGKIFGEVPLGLMGVIPGNQSYFIIPNTYNLMNYYEFVADEYVSLHLEHNFNGRLFSRIPLLRDLNLREIVGVKGVYGTVSDDNRRLNASSIDYRAPEDIYWEYHAGIGNIFRVFRIDFAWRGNYLNLPDANKFTVKGVFGFHF</sequence>